<dbReference type="InterPro" id="IPR036397">
    <property type="entry name" value="RNaseH_sf"/>
</dbReference>
<dbReference type="InterPro" id="IPR015378">
    <property type="entry name" value="Transposase-like_Mu_C"/>
</dbReference>
<reference evidence="3" key="2">
    <citation type="submission" date="2020-09" db="EMBL/GenBank/DDBJ databases">
        <authorList>
            <person name="Sun Q."/>
            <person name="Ohkuma M."/>
        </authorList>
    </citation>
    <scope>NUCLEOTIDE SEQUENCE</scope>
    <source>
        <strain evidence="3">JCM 19831</strain>
    </source>
</reference>
<name>A0A917X8C3_9ACTN</name>
<accession>A0A917X8C3</accession>
<reference evidence="3" key="1">
    <citation type="journal article" date="2014" name="Int. J. Syst. Evol. Microbiol.">
        <title>Complete genome sequence of Corynebacterium casei LMG S-19264T (=DSM 44701T), isolated from a smear-ripened cheese.</title>
        <authorList>
            <consortium name="US DOE Joint Genome Institute (JGI-PGF)"/>
            <person name="Walter F."/>
            <person name="Albersmeier A."/>
            <person name="Kalinowski J."/>
            <person name="Ruckert C."/>
        </authorList>
    </citation>
    <scope>NUCLEOTIDE SEQUENCE</scope>
    <source>
        <strain evidence="3">JCM 19831</strain>
    </source>
</reference>
<dbReference type="PROSITE" id="PS50994">
    <property type="entry name" value="INTEGRASE"/>
    <property type="match status" value="1"/>
</dbReference>
<sequence>MAAAGARRALRDVAVRRLAALAAEGPVSREQVALVAQGARVSDRTVWRWLAQVEQSASPGRAQFTLDAAIQERLVFWRGNVTAVHRELVDAAAAGGPPAPSLRTLQRAVHEALSPGEQAGLRRGERAARLHDVFLRRPATHRNAAWEADHVEASVEVDVEGRLIKPWVTWFVDCATNVVLGLAVTPCAPSRESVLAALRAAIAVDEPYGPAGGLPTLLRVDRGKDFLSTTVAAACAVFAVRVVDLPGYTPHLKGTVETLNAAVKSMFFAGLPRYTAAPRLANGRTADPDAPALRFEVFVDELLTWVGWWNTRHEMDVLDGRTPLQAWLDDPTPITTVPAEDLRLFTLEDDGRVRTITGKGVQWRTRFYIGAWMNGSANAGRQVRVRWMPHHDHEIEVFDARTGTHLGRAVLADQAGPEQVRAVQRARTARRDRLARELKAVEQTRRQRYAAATTPEPAQPLGTMTTSEASAELAAAGDTALRGQARPGLIPLGPPAPGWVLPRPLRPRATPAAEDQDESAGGGGA</sequence>
<evidence type="ECO:0000259" key="2">
    <source>
        <dbReference type="PROSITE" id="PS50994"/>
    </source>
</evidence>
<dbReference type="Pfam" id="PF09299">
    <property type="entry name" value="Mu-transpos_C"/>
    <property type="match status" value="1"/>
</dbReference>
<comment type="caution">
    <text evidence="3">The sequence shown here is derived from an EMBL/GenBank/DDBJ whole genome shotgun (WGS) entry which is preliminary data.</text>
</comment>
<dbReference type="AlphaFoldDB" id="A0A917X8C3"/>
<dbReference type="SUPFAM" id="SSF53098">
    <property type="entry name" value="Ribonuclease H-like"/>
    <property type="match status" value="1"/>
</dbReference>
<dbReference type="InterPro" id="IPR001584">
    <property type="entry name" value="Integrase_cat-core"/>
</dbReference>
<proteinExistence type="predicted"/>
<dbReference type="Gene3D" id="3.30.420.10">
    <property type="entry name" value="Ribonuclease H-like superfamily/Ribonuclease H"/>
    <property type="match status" value="1"/>
</dbReference>
<keyword evidence="4" id="KW-1185">Reference proteome</keyword>
<evidence type="ECO:0000256" key="1">
    <source>
        <dbReference type="SAM" id="MobiDB-lite"/>
    </source>
</evidence>
<dbReference type="Proteomes" id="UP000642070">
    <property type="component" value="Unassembled WGS sequence"/>
</dbReference>
<dbReference type="EMBL" id="BMPI01000135">
    <property type="protein sequence ID" value="GGM89866.1"/>
    <property type="molecule type" value="Genomic_DNA"/>
</dbReference>
<organism evidence="3 4">
    <name type="scientific">Dactylosporangium sucinum</name>
    <dbReference type="NCBI Taxonomy" id="1424081"/>
    <lineage>
        <taxon>Bacteria</taxon>
        <taxon>Bacillati</taxon>
        <taxon>Actinomycetota</taxon>
        <taxon>Actinomycetes</taxon>
        <taxon>Micromonosporales</taxon>
        <taxon>Micromonosporaceae</taxon>
        <taxon>Dactylosporangium</taxon>
    </lineage>
</organism>
<evidence type="ECO:0000313" key="3">
    <source>
        <dbReference type="EMBL" id="GGM89866.1"/>
    </source>
</evidence>
<gene>
    <name evidence="3" type="ORF">GCM10007977_109910</name>
</gene>
<dbReference type="PANTHER" id="PTHR35004">
    <property type="entry name" value="TRANSPOSASE RV3428C-RELATED"/>
    <property type="match status" value="1"/>
</dbReference>
<evidence type="ECO:0000313" key="4">
    <source>
        <dbReference type="Proteomes" id="UP000642070"/>
    </source>
</evidence>
<dbReference type="PANTHER" id="PTHR35004:SF6">
    <property type="entry name" value="TRANSPOSASE"/>
    <property type="match status" value="1"/>
</dbReference>
<feature type="compositionally biased region" description="Low complexity" evidence="1">
    <location>
        <begin position="501"/>
        <end position="513"/>
    </location>
</feature>
<dbReference type="InterPro" id="IPR012337">
    <property type="entry name" value="RNaseH-like_sf"/>
</dbReference>
<dbReference type="GO" id="GO:0015074">
    <property type="term" value="P:DNA integration"/>
    <property type="evidence" value="ECO:0007669"/>
    <property type="project" value="InterPro"/>
</dbReference>
<feature type="domain" description="Integrase catalytic" evidence="2">
    <location>
        <begin position="134"/>
        <end position="331"/>
    </location>
</feature>
<dbReference type="GO" id="GO:0003676">
    <property type="term" value="F:nucleic acid binding"/>
    <property type="evidence" value="ECO:0007669"/>
    <property type="project" value="InterPro"/>
</dbReference>
<protein>
    <recommendedName>
        <fullName evidence="2">Integrase catalytic domain-containing protein</fullName>
    </recommendedName>
</protein>
<feature type="region of interest" description="Disordered" evidence="1">
    <location>
        <begin position="484"/>
        <end position="525"/>
    </location>
</feature>